<dbReference type="PANTHER" id="PTHR46082">
    <property type="entry name" value="ATP/GTP-BINDING PROTEIN-RELATED"/>
    <property type="match status" value="1"/>
</dbReference>
<dbReference type="Gene3D" id="1.25.40.10">
    <property type="entry name" value="Tetratricopeptide repeat domain"/>
    <property type="match status" value="2"/>
</dbReference>
<keyword evidence="3" id="KW-0472">Membrane</keyword>
<dbReference type="Pfam" id="PF13374">
    <property type="entry name" value="TPR_10"/>
    <property type="match status" value="1"/>
</dbReference>
<dbReference type="SUPFAM" id="SSF48452">
    <property type="entry name" value="TPR-like"/>
    <property type="match status" value="1"/>
</dbReference>
<keyword evidence="1" id="KW-0802">TPR repeat</keyword>
<dbReference type="EMBL" id="CAADFL010000337">
    <property type="protein sequence ID" value="VFK14742.1"/>
    <property type="molecule type" value="Genomic_DNA"/>
</dbReference>
<dbReference type="InterPro" id="IPR019734">
    <property type="entry name" value="TPR_rpt"/>
</dbReference>
<dbReference type="EMBL" id="CAADEZ010000337">
    <property type="protein sequence ID" value="VFJ63630.1"/>
    <property type="molecule type" value="Genomic_DNA"/>
</dbReference>
<dbReference type="AlphaFoldDB" id="A0A450TAC3"/>
<feature type="transmembrane region" description="Helical" evidence="3">
    <location>
        <begin position="38"/>
        <end position="60"/>
    </location>
</feature>
<gene>
    <name evidence="5" type="ORF">BECKFM1743A_GA0114220_103373</name>
    <name evidence="6" type="ORF">BECKFM1743B_GA0114221_103373</name>
    <name evidence="4" type="ORF">BECKFM1743C_GA0114222_103223</name>
</gene>
<evidence type="ECO:0000256" key="3">
    <source>
        <dbReference type="SAM" id="Phobius"/>
    </source>
</evidence>
<dbReference type="Gene3D" id="3.40.50.300">
    <property type="entry name" value="P-loop containing nucleotide triphosphate hydrolases"/>
    <property type="match status" value="1"/>
</dbReference>
<organism evidence="5">
    <name type="scientific">Candidatus Kentrum sp. FM</name>
    <dbReference type="NCBI Taxonomy" id="2126340"/>
    <lineage>
        <taxon>Bacteria</taxon>
        <taxon>Pseudomonadati</taxon>
        <taxon>Pseudomonadota</taxon>
        <taxon>Gammaproteobacteria</taxon>
        <taxon>Candidatus Kentrum</taxon>
    </lineage>
</organism>
<dbReference type="NCBIfam" id="NF040586">
    <property type="entry name" value="FxSxx_TPR"/>
    <property type="match status" value="1"/>
</dbReference>
<feature type="repeat" description="TPR" evidence="1">
    <location>
        <begin position="659"/>
        <end position="692"/>
    </location>
</feature>
<dbReference type="InterPro" id="IPR053137">
    <property type="entry name" value="NLR-like"/>
</dbReference>
<dbReference type="SUPFAM" id="SSF52540">
    <property type="entry name" value="P-loop containing nucleoside triphosphate hydrolases"/>
    <property type="match status" value="1"/>
</dbReference>
<dbReference type="InterPro" id="IPR011990">
    <property type="entry name" value="TPR-like_helical_dom_sf"/>
</dbReference>
<name>A0A450TAC3_9GAMM</name>
<reference evidence="5" key="1">
    <citation type="submission" date="2019-02" db="EMBL/GenBank/DDBJ databases">
        <authorList>
            <person name="Gruber-Vodicka R. H."/>
            <person name="Seah K. B. B."/>
        </authorList>
    </citation>
    <scope>NUCLEOTIDE SEQUENCE</scope>
    <source>
        <strain evidence="5">BECK_BZ163</strain>
        <strain evidence="6">BECK_BZ164</strain>
        <strain evidence="4">BECK_BZ165</strain>
    </source>
</reference>
<feature type="compositionally biased region" description="Pro residues" evidence="2">
    <location>
        <begin position="71"/>
        <end position="84"/>
    </location>
</feature>
<keyword evidence="3" id="KW-0812">Transmembrane</keyword>
<evidence type="ECO:0000313" key="5">
    <source>
        <dbReference type="EMBL" id="VFJ63630.1"/>
    </source>
</evidence>
<sequence>MKLPTPDPAWIGAIATVIGVIVAIVGVIATLLLPFGPIMAAVVIAVIVVLSGAVIAWVFLRGRPGSTEETPPQPTPPPPLPPGALPASGHNLPERNPLFTGREGLLTALGEALRANGSAQLQGLGGMGKTQTALEYAWRRVEDYPFLGWLRAEDPEILAESFAGLAPLLGLATGDTPERATVIARVRDELASREGGLLVFDNVEARATLAPYLIPQWRGHTLITTRHLALGVARPLAPEPFTVPEAEALLAGHLDPGHPAALAELVAELGGLPLALEQARAYLAETGGKVGHYLTLFRGHRAALLEHRAENSRAGVTVATTWRLAFERVAAKQPAAATFLNLCAFLAPEAIPHGLFTEGAERLTQRNRNKKFIVRFIDHLRGKGLPAKLTAVVTNPVRFDRLIAALRAHALLTADGEHLSFHRLVRAVLYDGIPAPERGKWLERTIRLLDAAFPFDLHDLQTWPPSGQLLPHVISAWGEAKERQFTSAELGRLLNQAGEYLWVRGEYAQIRPLLEAALAIHQAIFGEQHPHTAASLNNLALLLKTQGQYAEARPLYEEALAIHRAALGDRHPDTAASLNNLAELLRTQGQYAEARPLYEEALAIRQAVLGEQHPHTATSLNNLALLLKAQGEPAEARPLFEQALAIRRAVLRDEHPDTAISLNNLGLLVWEQGDRPAALAYLTRALEIRETALPAEHPAILGSLWNLGNVCRESGRLTEAQGYFARARDIQARHPEYRAVSREKIEEAIKECEVQRRRGKV</sequence>
<evidence type="ECO:0000313" key="6">
    <source>
        <dbReference type="EMBL" id="VFK14742.1"/>
    </source>
</evidence>
<dbReference type="EMBL" id="CAADFA010000322">
    <property type="protein sequence ID" value="VFJ62643.1"/>
    <property type="molecule type" value="Genomic_DNA"/>
</dbReference>
<dbReference type="PROSITE" id="PS50005">
    <property type="entry name" value="TPR"/>
    <property type="match status" value="1"/>
</dbReference>
<evidence type="ECO:0000256" key="1">
    <source>
        <dbReference type="PROSITE-ProRule" id="PRU00339"/>
    </source>
</evidence>
<proteinExistence type="predicted"/>
<evidence type="ECO:0000313" key="4">
    <source>
        <dbReference type="EMBL" id="VFJ62643.1"/>
    </source>
</evidence>
<feature type="region of interest" description="Disordered" evidence="2">
    <location>
        <begin position="66"/>
        <end position="93"/>
    </location>
</feature>
<keyword evidence="3" id="KW-1133">Transmembrane helix</keyword>
<dbReference type="InterPro" id="IPR027417">
    <property type="entry name" value="P-loop_NTPase"/>
</dbReference>
<dbReference type="PANTHER" id="PTHR46082:SF6">
    <property type="entry name" value="AAA+ ATPASE DOMAIN-CONTAINING PROTEIN-RELATED"/>
    <property type="match status" value="1"/>
</dbReference>
<feature type="transmembrane region" description="Helical" evidence="3">
    <location>
        <begin position="9"/>
        <end position="32"/>
    </location>
</feature>
<dbReference type="SMART" id="SM00028">
    <property type="entry name" value="TPR"/>
    <property type="match status" value="5"/>
</dbReference>
<dbReference type="PRINTS" id="PR00381">
    <property type="entry name" value="KINESINLIGHT"/>
</dbReference>
<accession>A0A450TAC3</accession>
<protein>
    <submittedName>
        <fullName evidence="5">Tfp pilus assembly protein PilF</fullName>
    </submittedName>
</protein>
<evidence type="ECO:0000256" key="2">
    <source>
        <dbReference type="SAM" id="MobiDB-lite"/>
    </source>
</evidence>
<dbReference type="Pfam" id="PF13424">
    <property type="entry name" value="TPR_12"/>
    <property type="match status" value="2"/>
</dbReference>